<gene>
    <name evidence="3" type="ORF">GCM10008066_06410</name>
</gene>
<feature type="signal peptide" evidence="2">
    <location>
        <begin position="1"/>
        <end position="22"/>
    </location>
</feature>
<dbReference type="RefSeq" id="WP_188379835.1">
    <property type="nucleotide sequence ID" value="NZ_BMDI01000001.1"/>
</dbReference>
<comment type="caution">
    <text evidence="3">The sequence shown here is derived from an EMBL/GenBank/DDBJ whole genome shotgun (WGS) entry which is preliminary data.</text>
</comment>
<dbReference type="InterPro" id="IPR025421">
    <property type="entry name" value="DUF4148"/>
</dbReference>
<dbReference type="Proteomes" id="UP000642180">
    <property type="component" value="Unassembled WGS sequence"/>
</dbReference>
<name>A0A8J3F116_9BURK</name>
<feature type="chain" id="PRO_5035278319" description="DUF4148 domain-containing protein" evidence="2">
    <location>
        <begin position="23"/>
        <end position="106"/>
    </location>
</feature>
<evidence type="ECO:0000256" key="1">
    <source>
        <dbReference type="SAM" id="MobiDB-lite"/>
    </source>
</evidence>
<dbReference type="EMBL" id="BMDI01000001">
    <property type="protein sequence ID" value="GGI16927.1"/>
    <property type="molecule type" value="Genomic_DNA"/>
</dbReference>
<dbReference type="Pfam" id="PF13663">
    <property type="entry name" value="DUF4148"/>
    <property type="match status" value="1"/>
</dbReference>
<evidence type="ECO:0008006" key="5">
    <source>
        <dbReference type="Google" id="ProtNLM"/>
    </source>
</evidence>
<reference evidence="4" key="1">
    <citation type="journal article" date="2019" name="Int. J. Syst. Evol. Microbiol.">
        <title>The Global Catalogue of Microorganisms (GCM) 10K type strain sequencing project: providing services to taxonomists for standard genome sequencing and annotation.</title>
        <authorList>
            <consortium name="The Broad Institute Genomics Platform"/>
            <consortium name="The Broad Institute Genome Sequencing Center for Infectious Disease"/>
            <person name="Wu L."/>
            <person name="Ma J."/>
        </authorList>
    </citation>
    <scope>NUCLEOTIDE SEQUENCE [LARGE SCALE GENOMIC DNA]</scope>
    <source>
        <strain evidence="4">CCM 2767</strain>
    </source>
</reference>
<accession>A0A8J3F116</accession>
<sequence>MKTNFKFILAFAALSISTAAFAHTDNLNFSDSAYPVLPKAESTKTRAQVKQELIEAKENGALDIPDSQYPGPMEVSTNKTRAQVQQELQQSKMNGEKSQMDKLYRG</sequence>
<feature type="compositionally biased region" description="Polar residues" evidence="1">
    <location>
        <begin position="75"/>
        <end position="93"/>
    </location>
</feature>
<keyword evidence="4" id="KW-1185">Reference proteome</keyword>
<evidence type="ECO:0000313" key="3">
    <source>
        <dbReference type="EMBL" id="GGI16927.1"/>
    </source>
</evidence>
<proteinExistence type="predicted"/>
<organism evidence="3 4">
    <name type="scientific">Oxalicibacterium faecigallinarum</name>
    <dbReference type="NCBI Taxonomy" id="573741"/>
    <lineage>
        <taxon>Bacteria</taxon>
        <taxon>Pseudomonadati</taxon>
        <taxon>Pseudomonadota</taxon>
        <taxon>Betaproteobacteria</taxon>
        <taxon>Burkholderiales</taxon>
        <taxon>Oxalobacteraceae</taxon>
        <taxon>Oxalicibacterium</taxon>
    </lineage>
</organism>
<keyword evidence="2" id="KW-0732">Signal</keyword>
<evidence type="ECO:0000313" key="4">
    <source>
        <dbReference type="Proteomes" id="UP000642180"/>
    </source>
</evidence>
<dbReference type="AlphaFoldDB" id="A0A8J3F116"/>
<protein>
    <recommendedName>
        <fullName evidence="5">DUF4148 domain-containing protein</fullName>
    </recommendedName>
</protein>
<evidence type="ECO:0000256" key="2">
    <source>
        <dbReference type="SAM" id="SignalP"/>
    </source>
</evidence>
<feature type="region of interest" description="Disordered" evidence="1">
    <location>
        <begin position="57"/>
        <end position="106"/>
    </location>
</feature>
<feature type="compositionally biased region" description="Basic and acidic residues" evidence="1">
    <location>
        <begin position="94"/>
        <end position="106"/>
    </location>
</feature>